<comment type="caution">
    <text evidence="1">The sequence shown here is derived from an EMBL/GenBank/DDBJ whole genome shotgun (WGS) entry which is preliminary data.</text>
</comment>
<sequence>MDKNKELYDLHEVLDPTISLSNHLKGLERFVDLALRCVEELGNQRPAMSEVVKELESIMELVGLNPAE</sequence>
<evidence type="ECO:0000313" key="2">
    <source>
        <dbReference type="Proteomes" id="UP001056120"/>
    </source>
</evidence>
<proteinExistence type="predicted"/>
<dbReference type="Proteomes" id="UP001056120">
    <property type="component" value="Linkage Group LG18"/>
</dbReference>
<evidence type="ECO:0000313" key="1">
    <source>
        <dbReference type="EMBL" id="KAI3754947.1"/>
    </source>
</evidence>
<keyword evidence="2" id="KW-1185">Reference proteome</keyword>
<reference evidence="1 2" key="2">
    <citation type="journal article" date="2022" name="Mol. Ecol. Resour.">
        <title>The genomes of chicory, endive, great burdock and yacon provide insights into Asteraceae paleo-polyploidization history and plant inulin production.</title>
        <authorList>
            <person name="Fan W."/>
            <person name="Wang S."/>
            <person name="Wang H."/>
            <person name="Wang A."/>
            <person name="Jiang F."/>
            <person name="Liu H."/>
            <person name="Zhao H."/>
            <person name="Xu D."/>
            <person name="Zhang Y."/>
        </authorList>
    </citation>
    <scope>NUCLEOTIDE SEQUENCE [LARGE SCALE GENOMIC DNA]</scope>
    <source>
        <strain evidence="2">cv. Yunnan</strain>
        <tissue evidence="1">Leaves</tissue>
    </source>
</reference>
<dbReference type="EMBL" id="CM042035">
    <property type="protein sequence ID" value="KAI3754947.1"/>
    <property type="molecule type" value="Genomic_DNA"/>
</dbReference>
<gene>
    <name evidence="1" type="ORF">L1987_54739</name>
</gene>
<name>A0ACB9E906_9ASTR</name>
<reference evidence="2" key="1">
    <citation type="journal article" date="2022" name="Mol. Ecol. Resour.">
        <title>The genomes of chicory, endive, great burdock and yacon provide insights into Asteraceae palaeo-polyploidization history and plant inulin production.</title>
        <authorList>
            <person name="Fan W."/>
            <person name="Wang S."/>
            <person name="Wang H."/>
            <person name="Wang A."/>
            <person name="Jiang F."/>
            <person name="Liu H."/>
            <person name="Zhao H."/>
            <person name="Xu D."/>
            <person name="Zhang Y."/>
        </authorList>
    </citation>
    <scope>NUCLEOTIDE SEQUENCE [LARGE SCALE GENOMIC DNA]</scope>
    <source>
        <strain evidence="2">cv. Yunnan</strain>
    </source>
</reference>
<organism evidence="1 2">
    <name type="scientific">Smallanthus sonchifolius</name>
    <dbReference type="NCBI Taxonomy" id="185202"/>
    <lineage>
        <taxon>Eukaryota</taxon>
        <taxon>Viridiplantae</taxon>
        <taxon>Streptophyta</taxon>
        <taxon>Embryophyta</taxon>
        <taxon>Tracheophyta</taxon>
        <taxon>Spermatophyta</taxon>
        <taxon>Magnoliopsida</taxon>
        <taxon>eudicotyledons</taxon>
        <taxon>Gunneridae</taxon>
        <taxon>Pentapetalae</taxon>
        <taxon>asterids</taxon>
        <taxon>campanulids</taxon>
        <taxon>Asterales</taxon>
        <taxon>Asteraceae</taxon>
        <taxon>Asteroideae</taxon>
        <taxon>Heliantheae alliance</taxon>
        <taxon>Millerieae</taxon>
        <taxon>Smallanthus</taxon>
    </lineage>
</organism>
<accession>A0ACB9E906</accession>
<protein>
    <submittedName>
        <fullName evidence="1">Uncharacterized protein</fullName>
    </submittedName>
</protein>